<evidence type="ECO:0000259" key="4">
    <source>
        <dbReference type="PROSITE" id="PS50043"/>
    </source>
</evidence>
<dbReference type="EMBL" id="CP038636">
    <property type="protein sequence ID" value="QBY55400.1"/>
    <property type="molecule type" value="Genomic_DNA"/>
</dbReference>
<name>A0A4P7LH06_9BURK</name>
<dbReference type="Pfam" id="PF25873">
    <property type="entry name" value="WHD_MalT"/>
    <property type="match status" value="1"/>
</dbReference>
<gene>
    <name evidence="5" type="ORF">E0W60_30565</name>
</gene>
<dbReference type="Proteomes" id="UP000295294">
    <property type="component" value="Plasmid unnamed1"/>
</dbReference>
<keyword evidence="1" id="KW-0805">Transcription regulation</keyword>
<keyword evidence="2" id="KW-0238">DNA-binding</keyword>
<dbReference type="PANTHER" id="PTHR44688">
    <property type="entry name" value="DNA-BINDING TRANSCRIPTIONAL ACTIVATOR DEVR_DOSR"/>
    <property type="match status" value="1"/>
</dbReference>
<keyword evidence="3" id="KW-0804">Transcription</keyword>
<keyword evidence="5" id="KW-0614">Plasmid</keyword>
<evidence type="ECO:0000313" key="6">
    <source>
        <dbReference type="Proteomes" id="UP000295294"/>
    </source>
</evidence>
<dbReference type="InterPro" id="IPR011990">
    <property type="entry name" value="TPR-like_helical_dom_sf"/>
</dbReference>
<dbReference type="InterPro" id="IPR016032">
    <property type="entry name" value="Sig_transdc_resp-reg_C-effctor"/>
</dbReference>
<dbReference type="Gene3D" id="1.25.40.10">
    <property type="entry name" value="Tetratricopeptide repeat domain"/>
    <property type="match status" value="1"/>
</dbReference>
<feature type="domain" description="HTH luxR-type" evidence="4">
    <location>
        <begin position="823"/>
        <end position="888"/>
    </location>
</feature>
<dbReference type="InterPro" id="IPR059106">
    <property type="entry name" value="WHD_MalT"/>
</dbReference>
<dbReference type="OrthoDB" id="134985at2"/>
<dbReference type="PROSITE" id="PS50043">
    <property type="entry name" value="HTH_LUXR_2"/>
    <property type="match status" value="1"/>
</dbReference>
<reference evidence="5 6" key="1">
    <citation type="submission" date="2019-03" db="EMBL/GenBank/DDBJ databases">
        <title>Efficiently degradation of phenoxyalkanoic acid herbicides by Cupriavidus oxalaticus strain X32.</title>
        <authorList>
            <person name="Sheng X."/>
        </authorList>
    </citation>
    <scope>NUCLEOTIDE SEQUENCE [LARGE SCALE GENOMIC DNA]</scope>
    <source>
        <strain evidence="5 6">X32</strain>
        <plasmid evidence="5 6">unnamed1</plasmid>
    </source>
</reference>
<dbReference type="SMART" id="SM00421">
    <property type="entry name" value="HTH_LUXR"/>
    <property type="match status" value="1"/>
</dbReference>
<organism evidence="5 6">
    <name type="scientific">Cupriavidus oxalaticus</name>
    <dbReference type="NCBI Taxonomy" id="96344"/>
    <lineage>
        <taxon>Bacteria</taxon>
        <taxon>Pseudomonadati</taxon>
        <taxon>Pseudomonadota</taxon>
        <taxon>Betaproteobacteria</taxon>
        <taxon>Burkholderiales</taxon>
        <taxon>Burkholderiaceae</taxon>
        <taxon>Cupriavidus</taxon>
    </lineage>
</organism>
<evidence type="ECO:0000256" key="3">
    <source>
        <dbReference type="ARBA" id="ARBA00023163"/>
    </source>
</evidence>
<dbReference type="InterPro" id="IPR036388">
    <property type="entry name" value="WH-like_DNA-bd_sf"/>
</dbReference>
<sequence>MNAPLPVTRFAPPRVRAEAIARDDLLARLAGLQRCRLVMFSAAAGYGKTIAMAQWRQVLLGAGGTVVWLSATRGADTPARFCAALAAALKAADLPVAADIRQLLDDEPDCVPEALVPVLVNAIASHDGMVHVMVDDFHRAGSAPVHGLVQALLDEAPANLVVALASRTRPTLRLGRLHAIGECTEIDAHALAFDAAETTAFLEQQLGTEAALALARGAQASTEGWPAGLQCLATAAKAVIAAGLPPATALQACRELDAYFAEEVIAAAPAELVALLEPLSLPPHFDDGLAAHLTGNGDAAALLRLAFAKNLYLLPEAADNGRQWLRLHPLFAAFLRRRLEAAGADIPALHGAAAQWFEQEGCALEALQHATRTGALADAVGVLRRLPPDRANLSVVRKLRRWLADLPHDQLAAHPDILMRGAFACVLAQLPDQAQRCLDVIAAAPPRPGWDQLTGALRAAVALLRDDVPGCLAALPAEVPTTWPPRLRLLHAAMTVSCLSRQGRFDEASRHFHGAATQDAVASDDELAGIATVTAAYAQYYEGHLREAQRMASETLSRMPAAQRARSLAACQARALLVELFYERDYPDTAHALFQESSDLLCIGLPTAMVSVAQTRARLLHLHGEPERALDGLAHVEAACRRAGLARGTAAMLAEQVRLLLMAGDLRRCEGRMHALQALAADSGATGPSQDEISYLCALAGARFATALQRPDEGLRCADAARRLARQYGRGPWLQMAGLARAVALDALGCHAEALAAARDVLSAARRMGLVRSLCDEGEAWRSLASRLQCGDDAALESYRVRIAAASPAVARCTAPSGASPDVFPELPGLTPRERQVLALVSQGMPNKRIAQALGLSLDTIKWNLKNVFCKLGVSSRYEAVLAAQQMQAPSTD</sequence>
<evidence type="ECO:0000256" key="1">
    <source>
        <dbReference type="ARBA" id="ARBA00023015"/>
    </source>
</evidence>
<dbReference type="Pfam" id="PF00196">
    <property type="entry name" value="GerE"/>
    <property type="match status" value="1"/>
</dbReference>
<dbReference type="CDD" id="cd06170">
    <property type="entry name" value="LuxR_C_like"/>
    <property type="match status" value="1"/>
</dbReference>
<dbReference type="KEGG" id="cox:E0W60_30565"/>
<evidence type="ECO:0000313" key="5">
    <source>
        <dbReference type="EMBL" id="QBY55400.1"/>
    </source>
</evidence>
<dbReference type="InterPro" id="IPR000792">
    <property type="entry name" value="Tscrpt_reg_LuxR_C"/>
</dbReference>
<protein>
    <recommendedName>
        <fullName evidence="4">HTH luxR-type domain-containing protein</fullName>
    </recommendedName>
</protein>
<proteinExistence type="predicted"/>
<dbReference type="PROSITE" id="PS00622">
    <property type="entry name" value="HTH_LUXR_1"/>
    <property type="match status" value="1"/>
</dbReference>
<dbReference type="PRINTS" id="PR00038">
    <property type="entry name" value="HTHLUXR"/>
</dbReference>
<dbReference type="Gene3D" id="1.10.10.10">
    <property type="entry name" value="Winged helix-like DNA-binding domain superfamily/Winged helix DNA-binding domain"/>
    <property type="match status" value="1"/>
</dbReference>
<dbReference type="RefSeq" id="WP_135706644.1">
    <property type="nucleotide sequence ID" value="NZ_CP038636.1"/>
</dbReference>
<dbReference type="GO" id="GO:0006355">
    <property type="term" value="P:regulation of DNA-templated transcription"/>
    <property type="evidence" value="ECO:0007669"/>
    <property type="project" value="InterPro"/>
</dbReference>
<dbReference type="SUPFAM" id="SSF46894">
    <property type="entry name" value="C-terminal effector domain of the bipartite response regulators"/>
    <property type="match status" value="1"/>
</dbReference>
<dbReference type="GO" id="GO:0003677">
    <property type="term" value="F:DNA binding"/>
    <property type="evidence" value="ECO:0007669"/>
    <property type="project" value="UniProtKB-KW"/>
</dbReference>
<dbReference type="PANTHER" id="PTHR44688:SF16">
    <property type="entry name" value="DNA-BINDING TRANSCRIPTIONAL ACTIVATOR DEVR_DOSR"/>
    <property type="match status" value="1"/>
</dbReference>
<geneLocation type="plasmid" evidence="5">
    <name>unnamed1</name>
</geneLocation>
<accession>A0A4P7LH06</accession>
<evidence type="ECO:0000256" key="2">
    <source>
        <dbReference type="ARBA" id="ARBA00023125"/>
    </source>
</evidence>
<dbReference type="AlphaFoldDB" id="A0A4P7LH06"/>